<gene>
    <name evidence="1" type="primary">EVAR_95780_1</name>
    <name evidence="1" type="ORF">NPIL_190951</name>
</gene>
<dbReference type="Proteomes" id="UP000887013">
    <property type="component" value="Unassembled WGS sequence"/>
</dbReference>
<organism evidence="1 2">
    <name type="scientific">Nephila pilipes</name>
    <name type="common">Giant wood spider</name>
    <name type="synonym">Nephila maculata</name>
    <dbReference type="NCBI Taxonomy" id="299642"/>
    <lineage>
        <taxon>Eukaryota</taxon>
        <taxon>Metazoa</taxon>
        <taxon>Ecdysozoa</taxon>
        <taxon>Arthropoda</taxon>
        <taxon>Chelicerata</taxon>
        <taxon>Arachnida</taxon>
        <taxon>Araneae</taxon>
        <taxon>Araneomorphae</taxon>
        <taxon>Entelegynae</taxon>
        <taxon>Araneoidea</taxon>
        <taxon>Nephilidae</taxon>
        <taxon>Nephila</taxon>
    </lineage>
</organism>
<dbReference type="EMBL" id="BMAW01125873">
    <property type="protein sequence ID" value="GFU14418.1"/>
    <property type="molecule type" value="Genomic_DNA"/>
</dbReference>
<evidence type="ECO:0000313" key="1">
    <source>
        <dbReference type="EMBL" id="GFU14418.1"/>
    </source>
</evidence>
<accession>A0A8X6UGB8</accession>
<reference evidence="1" key="1">
    <citation type="submission" date="2020-08" db="EMBL/GenBank/DDBJ databases">
        <title>Multicomponent nature underlies the extraordinary mechanical properties of spider dragline silk.</title>
        <authorList>
            <person name="Kono N."/>
            <person name="Nakamura H."/>
            <person name="Mori M."/>
            <person name="Yoshida Y."/>
            <person name="Ohtoshi R."/>
            <person name="Malay A.D."/>
            <person name="Moran D.A.P."/>
            <person name="Tomita M."/>
            <person name="Numata K."/>
            <person name="Arakawa K."/>
        </authorList>
    </citation>
    <scope>NUCLEOTIDE SEQUENCE</scope>
</reference>
<sequence>MLERYNSSTINEVVVVVAGDARSATRDIVICAQSLTLSRFAHMHRFYDALQYPITFRKGQEGYNFDIRQIDPITGYLILNMKISCIDYYAFRIMVRRYDFKLLLRCKQLLN</sequence>
<dbReference type="PANTHER" id="PTHR45786">
    <property type="entry name" value="DNA BINDING PROTEIN-LIKE"/>
    <property type="match status" value="1"/>
</dbReference>
<name>A0A8X6UGB8_NEPPI</name>
<protein>
    <submittedName>
        <fullName evidence="1">Helitron_like_N domain-containing protein</fullName>
    </submittedName>
</protein>
<dbReference type="AlphaFoldDB" id="A0A8X6UGB8"/>
<proteinExistence type="predicted"/>
<comment type="caution">
    <text evidence="1">The sequence shown here is derived from an EMBL/GenBank/DDBJ whole genome shotgun (WGS) entry which is preliminary data.</text>
</comment>
<keyword evidence="2" id="KW-1185">Reference proteome</keyword>
<dbReference type="PANTHER" id="PTHR45786:SF74">
    <property type="entry name" value="ATP-DEPENDENT DNA HELICASE"/>
    <property type="match status" value="1"/>
</dbReference>
<evidence type="ECO:0000313" key="2">
    <source>
        <dbReference type="Proteomes" id="UP000887013"/>
    </source>
</evidence>
<dbReference type="OrthoDB" id="6420069at2759"/>